<dbReference type="EMBL" id="JAXCEH010000001">
    <property type="protein sequence ID" value="MFA1552498.1"/>
    <property type="molecule type" value="Genomic_DNA"/>
</dbReference>
<gene>
    <name evidence="2" type="ORF">SM436_02210</name>
</gene>
<evidence type="ECO:0000313" key="2">
    <source>
        <dbReference type="EMBL" id="MFA1552498.1"/>
    </source>
</evidence>
<proteinExistence type="predicted"/>
<feature type="domain" description="Bacterial bifunctional deaminase-reductase C-terminal" evidence="1">
    <location>
        <begin position="4"/>
        <end position="176"/>
    </location>
</feature>
<dbReference type="RefSeq" id="WP_371938771.1">
    <property type="nucleotide sequence ID" value="NZ_JAXCEH010000001.1"/>
</dbReference>
<keyword evidence="3" id="KW-1185">Reference proteome</keyword>
<organism evidence="2 3">
    <name type="scientific">Actinomadura chokoriensis</name>
    <dbReference type="NCBI Taxonomy" id="454156"/>
    <lineage>
        <taxon>Bacteria</taxon>
        <taxon>Bacillati</taxon>
        <taxon>Actinomycetota</taxon>
        <taxon>Actinomycetes</taxon>
        <taxon>Streptosporangiales</taxon>
        <taxon>Thermomonosporaceae</taxon>
        <taxon>Actinomadura</taxon>
    </lineage>
</organism>
<accession>A0ABV4QR08</accession>
<evidence type="ECO:0000259" key="1">
    <source>
        <dbReference type="Pfam" id="PF01872"/>
    </source>
</evidence>
<evidence type="ECO:0000313" key="3">
    <source>
        <dbReference type="Proteomes" id="UP001569904"/>
    </source>
</evidence>
<dbReference type="SUPFAM" id="SSF53597">
    <property type="entry name" value="Dihydrofolate reductase-like"/>
    <property type="match status" value="1"/>
</dbReference>
<dbReference type="Proteomes" id="UP001569904">
    <property type="component" value="Unassembled WGS sequence"/>
</dbReference>
<sequence>MRELRVDVFSTVDGFGGGGPRPAAYWGHDGPGLFEWIDAQLAEEHVTLMGATTYRQMAEVVASGDDPSFPRMAELPKIVFSKTLKPPLTWANTTIIDEPIETAVPALKAMADGLPMRTIGSASLVRSLFQHGLVDRVRVMVFPMIHGAEGEGPVFAGFPVTDLTLTSTTVLDDRLVLLDYQVSD</sequence>
<reference evidence="2 3" key="1">
    <citation type="submission" date="2023-11" db="EMBL/GenBank/DDBJ databases">
        <title>Actinomadura monticuli sp. nov., isolated from volcanic ash.</title>
        <authorList>
            <person name="Lee S.D."/>
            <person name="Yang H."/>
            <person name="Kim I.S."/>
        </authorList>
    </citation>
    <scope>NUCLEOTIDE SEQUENCE [LARGE SCALE GENOMIC DNA]</scope>
    <source>
        <strain evidence="2 3">DSM 45346</strain>
    </source>
</reference>
<dbReference type="Pfam" id="PF01872">
    <property type="entry name" value="RibD_C"/>
    <property type="match status" value="1"/>
</dbReference>
<dbReference type="InterPro" id="IPR002734">
    <property type="entry name" value="RibDG_C"/>
</dbReference>
<comment type="caution">
    <text evidence="2">The sequence shown here is derived from an EMBL/GenBank/DDBJ whole genome shotgun (WGS) entry which is preliminary data.</text>
</comment>
<dbReference type="Gene3D" id="3.40.430.10">
    <property type="entry name" value="Dihydrofolate Reductase, subunit A"/>
    <property type="match status" value="1"/>
</dbReference>
<protein>
    <submittedName>
        <fullName evidence="2">Dihydrofolate reductase family protein</fullName>
    </submittedName>
</protein>
<dbReference type="InterPro" id="IPR024072">
    <property type="entry name" value="DHFR-like_dom_sf"/>
</dbReference>
<name>A0ABV4QR08_9ACTN</name>